<dbReference type="RefSeq" id="XP_066911507.1">
    <property type="nucleotide sequence ID" value="XM_067055406.1"/>
</dbReference>
<dbReference type="InterPro" id="IPR026823">
    <property type="entry name" value="cEGF"/>
</dbReference>
<dbReference type="SMART" id="SM00179">
    <property type="entry name" value="EGF_CA"/>
    <property type="match status" value="7"/>
</dbReference>
<evidence type="ECO:0000256" key="8">
    <source>
        <dbReference type="PROSITE-ProRule" id="PRU00076"/>
    </source>
</evidence>
<keyword evidence="9" id="KW-0768">Sushi</keyword>
<dbReference type="Gene3D" id="2.10.50.10">
    <property type="entry name" value="Tumor Necrosis Factor Receptor, subunit A, domain 2"/>
    <property type="match status" value="1"/>
</dbReference>
<dbReference type="Pfam" id="PF14670">
    <property type="entry name" value="FXa_inhibition"/>
    <property type="match status" value="1"/>
</dbReference>
<feature type="coiled-coil region" evidence="10">
    <location>
        <begin position="1357"/>
        <end position="1408"/>
    </location>
</feature>
<dbReference type="PROSITE" id="PS01187">
    <property type="entry name" value="EGF_CA"/>
    <property type="match status" value="3"/>
</dbReference>
<name>A0A7M5X7Z4_9CNID</name>
<evidence type="ECO:0000313" key="17">
    <source>
        <dbReference type="EnsemblMetazoa" id="CLYHEMP019120.3"/>
    </source>
</evidence>
<feature type="signal peptide" evidence="11">
    <location>
        <begin position="1"/>
        <end position="22"/>
    </location>
</feature>
<keyword evidence="2" id="KW-0964">Secreted</keyword>
<dbReference type="GeneID" id="136798740"/>
<keyword evidence="5" id="KW-0677">Repeat</keyword>
<dbReference type="EnsemblMetazoa" id="CLYHEMT019120.3">
    <property type="protein sequence ID" value="CLYHEMP019120.3"/>
    <property type="gene ID" value="CLYHEMG019120"/>
</dbReference>
<reference evidence="17" key="1">
    <citation type="submission" date="2021-01" db="UniProtKB">
        <authorList>
            <consortium name="EnsemblMetazoa"/>
        </authorList>
    </citation>
    <scope>IDENTIFICATION</scope>
</reference>
<keyword evidence="4 11" id="KW-0732">Signal</keyword>
<feature type="domain" description="EGF-like" evidence="12">
    <location>
        <begin position="404"/>
        <end position="444"/>
    </location>
</feature>
<dbReference type="PANTHER" id="PTHR47333">
    <property type="entry name" value="VON WILLEBRAND FACTOR C AND EGF DOMAIN-CONTAINING PROTEIN"/>
    <property type="match status" value="1"/>
</dbReference>
<dbReference type="InterPro" id="IPR001881">
    <property type="entry name" value="EGF-like_Ca-bd_dom"/>
</dbReference>
<dbReference type="PROSITE" id="PS00022">
    <property type="entry name" value="EGF_1"/>
    <property type="match status" value="1"/>
</dbReference>
<feature type="domain" description="VWFA" evidence="13">
    <location>
        <begin position="2350"/>
        <end position="2527"/>
    </location>
</feature>
<dbReference type="Gene3D" id="3.40.50.410">
    <property type="entry name" value="von Willebrand factor, type A domain"/>
    <property type="match status" value="1"/>
</dbReference>
<dbReference type="CDD" id="cd00198">
    <property type="entry name" value="vWFA"/>
    <property type="match status" value="1"/>
</dbReference>
<proteinExistence type="predicted"/>
<dbReference type="PANTHER" id="PTHR47333:SF4">
    <property type="entry name" value="EGF-LIKE DOMAIN-CONTAINING PROTEIN"/>
    <property type="match status" value="1"/>
</dbReference>
<dbReference type="InterPro" id="IPR009030">
    <property type="entry name" value="Growth_fac_rcpt_cys_sf"/>
</dbReference>
<evidence type="ECO:0000259" key="12">
    <source>
        <dbReference type="PROSITE" id="PS50026"/>
    </source>
</evidence>
<dbReference type="Pfam" id="PF07645">
    <property type="entry name" value="EGF_CA"/>
    <property type="match status" value="2"/>
</dbReference>
<feature type="disulfide bond" evidence="8">
    <location>
        <begin position="574"/>
        <end position="591"/>
    </location>
</feature>
<dbReference type="SMART" id="SM00327">
    <property type="entry name" value="VWA"/>
    <property type="match status" value="1"/>
</dbReference>
<dbReference type="SMART" id="SM00181">
    <property type="entry name" value="EGF"/>
    <property type="match status" value="11"/>
</dbReference>
<dbReference type="FunFam" id="2.10.25.10:FF:000240">
    <property type="entry name" value="Vitamin K-dependent protein S"/>
    <property type="match status" value="4"/>
</dbReference>
<dbReference type="CDD" id="cd00054">
    <property type="entry name" value="EGF_CA"/>
    <property type="match status" value="6"/>
</dbReference>
<dbReference type="InterPro" id="IPR007110">
    <property type="entry name" value="Ig-like_dom"/>
</dbReference>
<evidence type="ECO:0000256" key="10">
    <source>
        <dbReference type="SAM" id="Coils"/>
    </source>
</evidence>
<feature type="domain" description="EMI" evidence="16">
    <location>
        <begin position="28"/>
        <end position="112"/>
    </location>
</feature>
<dbReference type="Gene3D" id="2.10.70.10">
    <property type="entry name" value="Complement Module, domain 1"/>
    <property type="match status" value="2"/>
</dbReference>
<evidence type="ECO:0000256" key="11">
    <source>
        <dbReference type="SAM" id="SignalP"/>
    </source>
</evidence>
<feature type="domain" description="Sushi" evidence="15">
    <location>
        <begin position="441"/>
        <end position="503"/>
    </location>
</feature>
<dbReference type="Pfam" id="PF13927">
    <property type="entry name" value="Ig_3"/>
    <property type="match status" value="1"/>
</dbReference>
<keyword evidence="3 8" id="KW-0245">EGF-like domain</keyword>
<keyword evidence="18" id="KW-1185">Reference proteome</keyword>
<evidence type="ECO:0000256" key="9">
    <source>
        <dbReference type="PROSITE-ProRule" id="PRU00302"/>
    </source>
</evidence>
<dbReference type="InterPro" id="IPR018097">
    <property type="entry name" value="EGF_Ca-bd_CS"/>
</dbReference>
<dbReference type="InterPro" id="IPR036179">
    <property type="entry name" value="Ig-like_dom_sf"/>
</dbReference>
<dbReference type="SUPFAM" id="SSF57184">
    <property type="entry name" value="Growth factor receptor domain"/>
    <property type="match status" value="3"/>
</dbReference>
<feature type="domain" description="EGF-like" evidence="12">
    <location>
        <begin position="565"/>
        <end position="604"/>
    </location>
</feature>
<feature type="domain" description="Ig-like" evidence="14">
    <location>
        <begin position="1980"/>
        <end position="2076"/>
    </location>
</feature>
<sequence>MMKYLIAQCLFLIFSFLVLANASLIPGGAHVCHRAVSYNVNQPRRLTRVGYSSYRTCCKRVWGACIRRCRRYRTHQVVYYQNYLIKRYKSEYYCCPGWARSGRQCTIPICNPGCINGKCAQPNVCQCKAGFVGRRCETDVNECVTKKPCSQTCSNLPGTFSCSCNKGFIKAKPNSPIDGTCLDVDECSSVKPCKCAVSSPGCSAKCSNTIGSFSCSCNKGFELKYNGQICADVNECERAKARKNKICHHNCINSIGNYYCTCNKGFHLDRDQKTCKDTNECSTLNGGCNQICRNKVGSYGCLCNHGYRLSIANQKTCLDINECLEQKPCDEKHGICTNLLGTFRCSCKTGYYLMPDKKTCRDRDECARISTNGCQQICYNTVGSYTCSCTNGFRLNEDGRKCGDIDECSVKADNCQHFCHNTIGLFTCSCKPGFKLNKDGHTCQALPCVEITSLLNGKVMCSGHVTNDVCKFDCDEGYNLIGSKERTCTHTSTWSGEETVCNAKRCPPFQFPNHGSIIQPCYEKFGAVCVKRCQEGFYQTGESISECKIENGILYWTPDNVTCHENKPCLPNPCFHGTTCYNTKDDKGFICDCSNTSYEGDKCQFIKIKIDSFPEMEINKNTDPIRFYARPDNDITIKLKSDNGAISFDPPVFTISHPANQSTFTMRATKPGRHSIDFEISGSDAVTIRNPTPSSIYVTNKRNINYNLVNVTTNVFQPQCSATTYLTNMRCSSYHSLSLKSICSFYRNGLTSIISKGGFSIPLTPIGINGRHLYGKLEIDPIHQLESYVFNRPQTKCRTCTGETFDSNTIDHLISFGYYPHAVLKILSRVLAIDGFYMTAPQDSSFSPMNLKSVVGHGAKLQRQCPGLKLDNNFVYSIYRPDFPVKLNIIGSELEIVGACLLYNLCQDEVAISLPNAIDVTNVFNTVLPVELVESVNVRSFVSKPANNELVFDADVKINIKRLSLISVGMICIWSEKTLRKVLLENNSPITISTKHSKLNAETRFPILHGKQILMILKDNQGNVSITKKDKESKTSFILEASSSGEFKVDSSVLRLQPSGKINLQQSFYLTSAKPGSIKNLRRLMLWIRAAKSLENRFKTLLSKIRDGTDIIAHHYDKFKHKLQLLSEVLNTPLPHNITKAFECTEQVREATFDLINSLKAISTIEVKLKTLCDRLVRGLQRYQNLNIEMDTPTSGLKEERTSISFMGRFCLHNLCIRDLLIKIDDSSTNDFINIEASPVNAIVKLSSRISIDQDHKLSLKTKKYENKVTGHLNATVRIYDSLTTDVTFQLSEKEAAYQIEDVEFNPGFSFNITGQSNIETVTWGSLMNKIRGQSNDRSVFVSEVQHTFENKASRMNKRSKATKSSLEEKRKRYQETEKALKTFQQKLRFSEKNYNKIQAEYRQAALNLKRSQLSMDQYLKLHPALTQFIEKDLDSICQMQSCQKQCLQMPVCDICQKEVQIPTKVINCQQSVQYLKVQRLKQFTKTCHLRRYVFTTIYTGTCGYPAHHGRQEGHTSALVAIGSAVGWMVGFPLLGPVLGFLGGLFSSCDETYDVITTPFTIQEACTELRSYTTTIKRPYSVCLNKEINVKTGFSLPRQCNCHVRKCIAKMENLECTFKNLECKKNRELYVKSNKKLPGNYTDLWTSILTFKNDIQNLDMVSQQIKLNRDKLKRKVEQRTNMLMKYKQQLKFTEQTMFNMESLFRQEMCISKLFTKYGGDISNIITIEDITFHGNLPILSSIELNVLGREKSTGKEILLPIVYQLSDKVVNIKEAAKSLLKKILCHEGSKRTRRSTNINIPEKVKRANSLCLKLNEALVFLNETTKELTETIRDAIKNKNQRIENNYTESSMENSARKLLLDGISEEIKEFETKQNMSTVTSQLIGNMEIFVSLQNKTRCTSFEDCLEDTFEILEDLPSMMKPGYQDYKLSLPNVKQLFMEIFINQTLADKTLEGQLEAVDKIHRYIHFVSTSVYHCSEPPVITRKSASAEIDIPKGEIKTLYCSSRGVTPVKMFWTKDGSIIDGEDGSGHETKRFRRNQDEVLTLKITTDFQSTGSYKCIVSSDIGDTESNETLVFVYELPVIQTHPSDIYHMVPASRDYIPRFTCNATGRPSPDYQWIYHKNITDPGTTIEGANGDVFNATTVRQQGLYSCIAKNRFGTSQSHKATFNILNGVLANQTLNVQAKVLVSNGLKTFNTNNLNKGGQKFKIEQRSNSIIMHLQSFTKISTSFKDKKQMLVHASEMRRNLSDTAAMFIQALVDGTYGVEVETTSITIESNLTECGAGFKPHSNGFMCVQCAQGTAGVNCTKCPLGFYQPEVGQYSCLRCPNTKTTNRTGAVLSTECFATGTAIVFVVDISRNSKLHTTKNMLLRAHEMLLRTNSTDIKLAVVTFSYQAKTLIDFDASPETFIRTIQRLKKEKLGWRFLHRGIKKGRAMLKKISDDTPNKILIILSNGRVSGTAYRSGFILSRMQSIKAQSEDLYLLPLCLLNVNTDRRTLNSVASHPKHLNVICGKRIEHILVKLNDRIRSIIRRESIKDEIESESRPDIGILIADQRSLIGTHIEIVSNTLTNIHEKLPKSKYAFIQLPNRTRLNRFKRYEKENYENAVKSLTNHVKMSRYTGLKVKPMIQQTLNYLMTEDRNSFSKRKCVIVFTRDWISRLTINSIYRLYDEKIKIINVSFEDKVDKPETELSANGINMSYFDVSDISSIVKCVEAS</sequence>
<dbReference type="InterPro" id="IPR049883">
    <property type="entry name" value="NOTCH1_EGF-like"/>
</dbReference>
<dbReference type="Pfam" id="PF13519">
    <property type="entry name" value="VWA_2"/>
    <property type="match status" value="1"/>
</dbReference>
<protein>
    <submittedName>
        <fullName evidence="17">Uncharacterized protein</fullName>
    </submittedName>
</protein>
<dbReference type="OrthoDB" id="5989933at2759"/>
<evidence type="ECO:0000256" key="7">
    <source>
        <dbReference type="ARBA" id="ARBA00023180"/>
    </source>
</evidence>
<dbReference type="PROSITE" id="PS01186">
    <property type="entry name" value="EGF_2"/>
    <property type="match status" value="4"/>
</dbReference>
<keyword evidence="7" id="KW-0325">Glycoprotein</keyword>
<evidence type="ECO:0000259" key="16">
    <source>
        <dbReference type="PROSITE" id="PS51041"/>
    </source>
</evidence>
<dbReference type="InterPro" id="IPR011489">
    <property type="entry name" value="EMI_domain"/>
</dbReference>
<dbReference type="SMART" id="SM01411">
    <property type="entry name" value="Ephrin_rec_like"/>
    <property type="match status" value="1"/>
</dbReference>
<dbReference type="PROSITE" id="PS50923">
    <property type="entry name" value="SUSHI"/>
    <property type="match status" value="1"/>
</dbReference>
<feature type="domain" description="Ig-like" evidence="14">
    <location>
        <begin position="2082"/>
        <end position="2170"/>
    </location>
</feature>
<dbReference type="InterPro" id="IPR013783">
    <property type="entry name" value="Ig-like_fold"/>
</dbReference>
<dbReference type="GO" id="GO:0005509">
    <property type="term" value="F:calcium ion binding"/>
    <property type="evidence" value="ECO:0007669"/>
    <property type="project" value="InterPro"/>
</dbReference>
<dbReference type="InterPro" id="IPR000742">
    <property type="entry name" value="EGF"/>
</dbReference>
<dbReference type="GO" id="GO:0005576">
    <property type="term" value="C:extracellular region"/>
    <property type="evidence" value="ECO:0007669"/>
    <property type="project" value="UniProtKB-SubCell"/>
</dbReference>
<dbReference type="SMART" id="SM00032">
    <property type="entry name" value="CCP"/>
    <property type="match status" value="2"/>
</dbReference>
<comment type="caution">
    <text evidence="8">Lacks conserved residue(s) required for the propagation of feature annotation.</text>
</comment>
<dbReference type="InterPro" id="IPR035976">
    <property type="entry name" value="Sushi/SCR/CCP_sf"/>
</dbReference>
<feature type="chain" id="PRO_5029497615" evidence="11">
    <location>
        <begin position="23"/>
        <end position="2717"/>
    </location>
</feature>
<evidence type="ECO:0000256" key="3">
    <source>
        <dbReference type="ARBA" id="ARBA00022536"/>
    </source>
</evidence>
<feature type="disulfide bond" evidence="9">
    <location>
        <begin position="474"/>
        <end position="501"/>
    </location>
</feature>
<evidence type="ECO:0000256" key="1">
    <source>
        <dbReference type="ARBA" id="ARBA00004613"/>
    </source>
</evidence>
<dbReference type="PROSITE" id="PS50026">
    <property type="entry name" value="EGF_3"/>
    <property type="match status" value="3"/>
</dbReference>
<dbReference type="InterPro" id="IPR000152">
    <property type="entry name" value="EGF-type_Asp/Asn_hydroxyl_site"/>
</dbReference>
<dbReference type="Pfam" id="PF12662">
    <property type="entry name" value="cEGF"/>
    <property type="match status" value="3"/>
</dbReference>
<dbReference type="PROSITE" id="PS50835">
    <property type="entry name" value="IG_LIKE"/>
    <property type="match status" value="2"/>
</dbReference>
<dbReference type="CDD" id="cd00033">
    <property type="entry name" value="CCP"/>
    <property type="match status" value="2"/>
</dbReference>
<evidence type="ECO:0000259" key="13">
    <source>
        <dbReference type="PROSITE" id="PS50234"/>
    </source>
</evidence>
<dbReference type="InterPro" id="IPR000436">
    <property type="entry name" value="Sushi_SCR_CCP_dom"/>
</dbReference>
<evidence type="ECO:0000256" key="2">
    <source>
        <dbReference type="ARBA" id="ARBA00022525"/>
    </source>
</evidence>
<evidence type="ECO:0000259" key="15">
    <source>
        <dbReference type="PROSITE" id="PS50923"/>
    </source>
</evidence>
<organism evidence="17 18">
    <name type="scientific">Clytia hemisphaerica</name>
    <dbReference type="NCBI Taxonomy" id="252671"/>
    <lineage>
        <taxon>Eukaryota</taxon>
        <taxon>Metazoa</taxon>
        <taxon>Cnidaria</taxon>
        <taxon>Hydrozoa</taxon>
        <taxon>Hydroidolina</taxon>
        <taxon>Leptothecata</taxon>
        <taxon>Obeliida</taxon>
        <taxon>Clytiidae</taxon>
        <taxon>Clytia</taxon>
    </lineage>
</organism>
<dbReference type="PROSITE" id="PS00010">
    <property type="entry name" value="ASX_HYDROXYL"/>
    <property type="match status" value="4"/>
</dbReference>
<comment type="subcellular location">
    <subcellularLocation>
        <location evidence="1">Secreted</location>
    </subcellularLocation>
</comment>
<dbReference type="InterPro" id="IPR036465">
    <property type="entry name" value="vWFA_dom_sf"/>
</dbReference>
<dbReference type="FunFam" id="2.10.25.10:FF:000059">
    <property type="entry name" value="Mannan-binding lectin serine protease 1"/>
    <property type="match status" value="1"/>
</dbReference>
<keyword evidence="6 8" id="KW-1015">Disulfide bond</keyword>
<evidence type="ECO:0000259" key="14">
    <source>
        <dbReference type="PROSITE" id="PS50835"/>
    </source>
</evidence>
<feature type="domain" description="EGF-like" evidence="12">
    <location>
        <begin position="319"/>
        <end position="361"/>
    </location>
</feature>
<dbReference type="SUPFAM" id="SSF57535">
    <property type="entry name" value="Complement control module/SCR domain"/>
    <property type="match status" value="2"/>
</dbReference>
<dbReference type="PROSITE" id="PS50234">
    <property type="entry name" value="VWFA"/>
    <property type="match status" value="1"/>
</dbReference>
<evidence type="ECO:0000313" key="18">
    <source>
        <dbReference type="Proteomes" id="UP000594262"/>
    </source>
</evidence>
<dbReference type="Gene3D" id="2.60.40.10">
    <property type="entry name" value="Immunoglobulins"/>
    <property type="match status" value="2"/>
</dbReference>
<keyword evidence="10" id="KW-0175">Coiled coil</keyword>
<dbReference type="Proteomes" id="UP000594262">
    <property type="component" value="Unplaced"/>
</dbReference>
<dbReference type="Gene3D" id="2.10.25.10">
    <property type="entry name" value="Laminin"/>
    <property type="match status" value="9"/>
</dbReference>
<accession>A0A7M5X7Z4</accession>
<dbReference type="InterPro" id="IPR052080">
    <property type="entry name" value="vWF_C/EGF_Fibrillin"/>
</dbReference>
<evidence type="ECO:0000256" key="5">
    <source>
        <dbReference type="ARBA" id="ARBA00022737"/>
    </source>
</evidence>
<evidence type="ECO:0000256" key="6">
    <source>
        <dbReference type="ARBA" id="ARBA00023157"/>
    </source>
</evidence>
<dbReference type="Pfam" id="PF00084">
    <property type="entry name" value="Sushi"/>
    <property type="match status" value="1"/>
</dbReference>
<dbReference type="SUPFAM" id="SSF48726">
    <property type="entry name" value="Immunoglobulin"/>
    <property type="match status" value="1"/>
</dbReference>
<dbReference type="InterPro" id="IPR002035">
    <property type="entry name" value="VWF_A"/>
</dbReference>
<evidence type="ECO:0000256" key="4">
    <source>
        <dbReference type="ARBA" id="ARBA00022729"/>
    </source>
</evidence>
<dbReference type="PROSITE" id="PS51041">
    <property type="entry name" value="EMI"/>
    <property type="match status" value="1"/>
</dbReference>
<dbReference type="SUPFAM" id="SSF53300">
    <property type="entry name" value="vWA-like"/>
    <property type="match status" value="1"/>
</dbReference>